<dbReference type="InterPro" id="IPR043155">
    <property type="entry name" value="VPS33_dom3b"/>
</dbReference>
<dbReference type="Proteomes" id="UP000272942">
    <property type="component" value="Unassembled WGS sequence"/>
</dbReference>
<reference evidence="2 3" key="2">
    <citation type="submission" date="2018-11" db="EMBL/GenBank/DDBJ databases">
        <authorList>
            <consortium name="Pathogen Informatics"/>
        </authorList>
    </citation>
    <scope>NUCLEOTIDE SEQUENCE [LARGE SCALE GENOMIC DNA]</scope>
    <source>
        <strain evidence="2 3">Egypt</strain>
    </source>
</reference>
<proteinExistence type="inferred from homology"/>
<dbReference type="SUPFAM" id="SSF56815">
    <property type="entry name" value="Sec1/munc18-like (SM) proteins"/>
    <property type="match status" value="1"/>
</dbReference>
<gene>
    <name evidence="2" type="ORF">ECPE_LOCUS6766</name>
</gene>
<organism evidence="4">
    <name type="scientific">Echinostoma caproni</name>
    <dbReference type="NCBI Taxonomy" id="27848"/>
    <lineage>
        <taxon>Eukaryota</taxon>
        <taxon>Metazoa</taxon>
        <taxon>Spiralia</taxon>
        <taxon>Lophotrochozoa</taxon>
        <taxon>Platyhelminthes</taxon>
        <taxon>Trematoda</taxon>
        <taxon>Digenea</taxon>
        <taxon>Plagiorchiida</taxon>
        <taxon>Echinostomata</taxon>
        <taxon>Echinostomatoidea</taxon>
        <taxon>Echinostomatidae</taxon>
        <taxon>Echinostoma</taxon>
    </lineage>
</organism>
<reference evidence="4" key="1">
    <citation type="submission" date="2016-06" db="UniProtKB">
        <authorList>
            <consortium name="WormBaseParasite"/>
        </authorList>
    </citation>
    <scope>IDENTIFICATION</scope>
</reference>
<dbReference type="InterPro" id="IPR001619">
    <property type="entry name" value="Sec1-like"/>
</dbReference>
<dbReference type="Pfam" id="PF00995">
    <property type="entry name" value="Sec1"/>
    <property type="match status" value="2"/>
</dbReference>
<name>A0A183AIH9_9TREM</name>
<dbReference type="AlphaFoldDB" id="A0A183AIH9"/>
<dbReference type="WBParaSite" id="ECPE_0000677701-mRNA-1">
    <property type="protein sequence ID" value="ECPE_0000677701-mRNA-1"/>
    <property type="gene ID" value="ECPE_0000677701"/>
</dbReference>
<accession>A0A183AIH9</accession>
<dbReference type="InterPro" id="IPR027482">
    <property type="entry name" value="Sec1-like_dom2"/>
</dbReference>
<dbReference type="PANTHER" id="PTHR11679">
    <property type="entry name" value="VESICLE PROTEIN SORTING-ASSOCIATED"/>
    <property type="match status" value="1"/>
</dbReference>
<dbReference type="Gene3D" id="1.25.40.850">
    <property type="match status" value="1"/>
</dbReference>
<protein>
    <submittedName>
        <fullName evidence="4">Vacuolar protein sorting-associated protein 33A</fullName>
    </submittedName>
</protein>
<comment type="similarity">
    <text evidence="1">Belongs to the STXBP/unc-18/SEC1 family.</text>
</comment>
<dbReference type="InterPro" id="IPR036045">
    <property type="entry name" value="Sec1-like_sf"/>
</dbReference>
<sequence length="515" mass="56393">MSRLVDLTDLKESYQNEFLQYIDSFPSPKEHGVSNSFLLENTADALTPPDCKSVVFILTPNVAVIDSTQAFVCRQQEAYQLVQGLMRFQSLYGLFPVLRAKGDKAKEVAKMLLRMRQEADMSKSCVTPFAELEPQTDMLILLDRSVDPLTPLLSQLTYEGLISEKWGIQYGVCRFDGEVGLSPKISKRLPLTSKDEVFNELRDQSFVSVGSTLGRRSKEISARIHVLRLICLQSFCNGGLKQRLLEYYKREVLQVYGFEHMFTLDNLDRVGLLYDSSTISSSEGSVPRVSLAPSSVSKQNSIVTRRTVTAVSSMFGRTLRRSLRLVIPPSTTSDPSDTEQQLAQIYSSYIPLSVRLIQAMVVGWPPKLPGGIAGQISTANSIPTAIALGKRLVSKLSTATTNGGGGPVRGQSPAPGIPIATSVGGPGSSQDGGNFVLSLMPGVHFEETQFSGEYVEFNKNKTSMDKRNNKMQVIVVTFIGGVTHAEISVLRKLAAIYATAREDPLKTAAPTGQHP</sequence>
<evidence type="ECO:0000313" key="2">
    <source>
        <dbReference type="EMBL" id="VDP79283.1"/>
    </source>
</evidence>
<evidence type="ECO:0000256" key="1">
    <source>
        <dbReference type="ARBA" id="ARBA00009884"/>
    </source>
</evidence>
<dbReference type="EMBL" id="UZAN01043804">
    <property type="protein sequence ID" value="VDP79283.1"/>
    <property type="molecule type" value="Genomic_DNA"/>
</dbReference>
<evidence type="ECO:0000313" key="3">
    <source>
        <dbReference type="Proteomes" id="UP000272942"/>
    </source>
</evidence>
<evidence type="ECO:0000313" key="4">
    <source>
        <dbReference type="WBParaSite" id="ECPE_0000677701-mRNA-1"/>
    </source>
</evidence>
<dbReference type="GO" id="GO:0016192">
    <property type="term" value="P:vesicle-mediated transport"/>
    <property type="evidence" value="ECO:0007669"/>
    <property type="project" value="InterPro"/>
</dbReference>
<dbReference type="OrthoDB" id="10262287at2759"/>
<dbReference type="Gene3D" id="3.40.50.1910">
    <property type="match status" value="2"/>
</dbReference>
<keyword evidence="3" id="KW-1185">Reference proteome</keyword>